<evidence type="ECO:0008006" key="4">
    <source>
        <dbReference type="Google" id="ProtNLM"/>
    </source>
</evidence>
<accession>A0A495D1Z8</accession>
<keyword evidence="1" id="KW-1133">Transmembrane helix</keyword>
<dbReference type="RefSeq" id="WP_121212064.1">
    <property type="nucleotide sequence ID" value="NZ_RBIM01000006.1"/>
</dbReference>
<dbReference type="InterPro" id="IPR021329">
    <property type="entry name" value="DUF2938"/>
</dbReference>
<gene>
    <name evidence="2" type="ORF">C7435_2677</name>
</gene>
<evidence type="ECO:0000256" key="1">
    <source>
        <dbReference type="SAM" id="Phobius"/>
    </source>
</evidence>
<keyword evidence="1" id="KW-0472">Membrane</keyword>
<proteinExistence type="predicted"/>
<feature type="transmembrane region" description="Helical" evidence="1">
    <location>
        <begin position="7"/>
        <end position="28"/>
    </location>
</feature>
<keyword evidence="1" id="KW-0812">Transmembrane</keyword>
<dbReference type="Proteomes" id="UP000273675">
    <property type="component" value="Unassembled WGS sequence"/>
</dbReference>
<dbReference type="AlphaFoldDB" id="A0A495D1Z8"/>
<organism evidence="2 3">
    <name type="scientific">Maricaulis maris</name>
    <dbReference type="NCBI Taxonomy" id="74318"/>
    <lineage>
        <taxon>Bacteria</taxon>
        <taxon>Pseudomonadati</taxon>
        <taxon>Pseudomonadota</taxon>
        <taxon>Alphaproteobacteria</taxon>
        <taxon>Maricaulales</taxon>
        <taxon>Maricaulaceae</taxon>
        <taxon>Maricaulis</taxon>
    </lineage>
</organism>
<name>A0A495D1Z8_9PROT</name>
<feature type="transmembrane region" description="Helical" evidence="1">
    <location>
        <begin position="102"/>
        <end position="123"/>
    </location>
</feature>
<evidence type="ECO:0000313" key="3">
    <source>
        <dbReference type="Proteomes" id="UP000273675"/>
    </source>
</evidence>
<dbReference type="EMBL" id="RBIM01000006">
    <property type="protein sequence ID" value="RKQ95574.1"/>
    <property type="molecule type" value="Genomic_DNA"/>
</dbReference>
<protein>
    <recommendedName>
        <fullName evidence="4">DUF2938 family protein</fullName>
    </recommendedName>
</protein>
<dbReference type="OrthoDB" id="9812539at2"/>
<feature type="transmembrane region" description="Helical" evidence="1">
    <location>
        <begin position="143"/>
        <end position="164"/>
    </location>
</feature>
<evidence type="ECO:0000313" key="2">
    <source>
        <dbReference type="EMBL" id="RKQ95574.1"/>
    </source>
</evidence>
<dbReference type="Pfam" id="PF11158">
    <property type="entry name" value="DUF2938"/>
    <property type="match status" value="1"/>
</dbReference>
<sequence>MSDVGATLSSIIAIGIGASLVLDAWVWLRQRWLGVPPLDYGRVGRWAIGRVRGRFDTGRTGGAVTAGEAVVGWLIHFLTGVIFAGVLIAITGPGWLQDPTPGAALMVGVATVLAPFLVLQPALGAGVAASRTPMPWLSRLHSVVSHAVFGLGLYASARLLAVVMTRV</sequence>
<reference evidence="2 3" key="1">
    <citation type="submission" date="2018-10" db="EMBL/GenBank/DDBJ databases">
        <title>Genomic Encyclopedia of Type Strains, Phase IV (KMG-IV): sequencing the most valuable type-strain genomes for metagenomic binning, comparative biology and taxonomic classification.</title>
        <authorList>
            <person name="Goeker M."/>
        </authorList>
    </citation>
    <scope>NUCLEOTIDE SEQUENCE [LARGE SCALE GENOMIC DNA]</scope>
    <source>
        <strain evidence="2 3">DSM 4734</strain>
    </source>
</reference>
<feature type="transmembrane region" description="Helical" evidence="1">
    <location>
        <begin position="70"/>
        <end position="90"/>
    </location>
</feature>
<comment type="caution">
    <text evidence="2">The sequence shown here is derived from an EMBL/GenBank/DDBJ whole genome shotgun (WGS) entry which is preliminary data.</text>
</comment>